<keyword evidence="9" id="KW-0997">Cell inner membrane</keyword>
<reference evidence="11 12" key="1">
    <citation type="submission" date="2018-11" db="EMBL/GenBank/DDBJ databases">
        <title>Bradyrhizobium sp. nov., isolated from effective nodules of peanut in China.</title>
        <authorList>
            <person name="Li Y."/>
        </authorList>
    </citation>
    <scope>NUCLEOTIDE SEQUENCE [LARGE SCALE GENOMIC DNA]</scope>
    <source>
        <strain evidence="11 12">CCBAU 51770</strain>
    </source>
</reference>
<sequence>MKLSFSAYSNPGNFVRITAKLLPLLWGSTAAAFALGLFGTFDAPPDYQQGETARIMYIHVPAAWTAMLAYTLMVVSALGSLVWRHPLADAAQKAAAPLGAAFTFICLVTGSLWGKPMWGTYWVWDARLTSMLVLLLIYLGLIALWQTIEDPSRAARAVSIMTLVGFIDIPIVKFSVDWWNTLHQPASVFRMEGSAIAGSMLWPLIVMALAYTLLFVTLHVMAVRNEIMRRRARRLAITLAVNGEAAMTRMLSAEIAS</sequence>
<name>A0A4Q0QAT6_9BRAD</name>
<evidence type="ECO:0000256" key="2">
    <source>
        <dbReference type="ARBA" id="ARBA00004141"/>
    </source>
</evidence>
<comment type="subcellular location">
    <subcellularLocation>
        <location evidence="9">Cell inner membrane</location>
    </subcellularLocation>
    <subcellularLocation>
        <location evidence="2">Membrane</location>
        <topology evidence="2">Multi-pass membrane protein</topology>
    </subcellularLocation>
</comment>
<dbReference type="PANTHER" id="PTHR30071">
    <property type="entry name" value="HEME EXPORTER PROTEIN C"/>
    <property type="match status" value="1"/>
</dbReference>
<evidence type="ECO:0000256" key="7">
    <source>
        <dbReference type="ARBA" id="ARBA00022989"/>
    </source>
</evidence>
<dbReference type="Pfam" id="PF01578">
    <property type="entry name" value="Cytochrom_C_asm"/>
    <property type="match status" value="1"/>
</dbReference>
<dbReference type="InterPro" id="IPR003557">
    <property type="entry name" value="Cyt_c_biogenesis_CcmC"/>
</dbReference>
<protein>
    <recommendedName>
        <fullName evidence="4 9">Heme exporter protein C</fullName>
    </recommendedName>
    <alternativeName>
        <fullName evidence="9">Cytochrome c-type biogenesis protein</fullName>
    </alternativeName>
</protein>
<dbReference type="AlphaFoldDB" id="A0A4Q0QAT6"/>
<dbReference type="Proteomes" id="UP000290174">
    <property type="component" value="Unassembled WGS sequence"/>
</dbReference>
<feature type="transmembrane region" description="Helical" evidence="9">
    <location>
        <begin position="157"/>
        <end position="176"/>
    </location>
</feature>
<dbReference type="InterPro" id="IPR045062">
    <property type="entry name" value="Cyt_c_biogenesis_CcsA/CcmC"/>
</dbReference>
<dbReference type="RefSeq" id="WP_128956815.1">
    <property type="nucleotide sequence ID" value="NZ_RKMK01000046.1"/>
</dbReference>
<evidence type="ECO:0000256" key="3">
    <source>
        <dbReference type="ARBA" id="ARBA00005840"/>
    </source>
</evidence>
<feature type="transmembrane region" description="Helical" evidence="9">
    <location>
        <begin position="126"/>
        <end position="145"/>
    </location>
</feature>
<evidence type="ECO:0000313" key="11">
    <source>
        <dbReference type="EMBL" id="RXG86659.1"/>
    </source>
</evidence>
<feature type="transmembrane region" description="Helical" evidence="9">
    <location>
        <begin position="61"/>
        <end position="83"/>
    </location>
</feature>
<evidence type="ECO:0000313" key="12">
    <source>
        <dbReference type="Proteomes" id="UP000290174"/>
    </source>
</evidence>
<keyword evidence="9" id="KW-1003">Cell membrane</keyword>
<keyword evidence="7 9" id="KW-1133">Transmembrane helix</keyword>
<accession>A0A4Q0QAT6</accession>
<feature type="domain" description="Cytochrome c assembly protein" evidence="10">
    <location>
        <begin position="15"/>
        <end position="183"/>
    </location>
</feature>
<comment type="function">
    <text evidence="1 9">Required for the export of heme to the periplasm for the biogenesis of c-type cytochromes.</text>
</comment>
<comment type="similarity">
    <text evidence="3 9">Belongs to the CcmC/CycZ/HelC family.</text>
</comment>
<dbReference type="GO" id="GO:0005886">
    <property type="term" value="C:plasma membrane"/>
    <property type="evidence" value="ECO:0007669"/>
    <property type="project" value="UniProtKB-SubCell"/>
</dbReference>
<dbReference type="EMBL" id="RKMK01000046">
    <property type="protein sequence ID" value="RXG86659.1"/>
    <property type="molecule type" value="Genomic_DNA"/>
</dbReference>
<evidence type="ECO:0000256" key="4">
    <source>
        <dbReference type="ARBA" id="ARBA00016463"/>
    </source>
</evidence>
<evidence type="ECO:0000259" key="10">
    <source>
        <dbReference type="Pfam" id="PF01578"/>
    </source>
</evidence>
<evidence type="ECO:0000256" key="6">
    <source>
        <dbReference type="ARBA" id="ARBA00022748"/>
    </source>
</evidence>
<dbReference type="NCBIfam" id="TIGR01191">
    <property type="entry name" value="ccmC"/>
    <property type="match status" value="1"/>
</dbReference>
<dbReference type="GO" id="GO:0015232">
    <property type="term" value="F:heme transmembrane transporter activity"/>
    <property type="evidence" value="ECO:0007669"/>
    <property type="project" value="InterPro"/>
</dbReference>
<proteinExistence type="inferred from homology"/>
<dbReference type="PRINTS" id="PR01386">
    <property type="entry name" value="CCMCBIOGNSIS"/>
</dbReference>
<keyword evidence="9" id="KW-0813">Transport</keyword>
<dbReference type="PANTHER" id="PTHR30071:SF1">
    <property type="entry name" value="CYTOCHROME B_B6 PROTEIN-RELATED"/>
    <property type="match status" value="1"/>
</dbReference>
<dbReference type="GO" id="GO:0017004">
    <property type="term" value="P:cytochrome complex assembly"/>
    <property type="evidence" value="ECO:0007669"/>
    <property type="project" value="UniProtKB-KW"/>
</dbReference>
<dbReference type="GO" id="GO:0020037">
    <property type="term" value="F:heme binding"/>
    <property type="evidence" value="ECO:0007669"/>
    <property type="project" value="InterPro"/>
</dbReference>
<feature type="transmembrane region" description="Helical" evidence="9">
    <location>
        <begin position="95"/>
        <end position="114"/>
    </location>
</feature>
<dbReference type="InterPro" id="IPR002541">
    <property type="entry name" value="Cyt_c_assembly"/>
</dbReference>
<evidence type="ECO:0000256" key="5">
    <source>
        <dbReference type="ARBA" id="ARBA00022692"/>
    </source>
</evidence>
<evidence type="ECO:0000256" key="9">
    <source>
        <dbReference type="RuleBase" id="RU364092"/>
    </source>
</evidence>
<evidence type="ECO:0000256" key="1">
    <source>
        <dbReference type="ARBA" id="ARBA00002442"/>
    </source>
</evidence>
<feature type="transmembrane region" description="Helical" evidence="9">
    <location>
        <begin position="21"/>
        <end position="41"/>
    </location>
</feature>
<evidence type="ECO:0000256" key="8">
    <source>
        <dbReference type="ARBA" id="ARBA00023136"/>
    </source>
</evidence>
<comment type="caution">
    <text evidence="11">The sequence shown here is derived from an EMBL/GenBank/DDBJ whole genome shotgun (WGS) entry which is preliminary data.</text>
</comment>
<keyword evidence="8 9" id="KW-0472">Membrane</keyword>
<gene>
    <name evidence="9" type="primary">ccmC</name>
    <name evidence="11" type="ORF">EAS61_32830</name>
</gene>
<keyword evidence="5 9" id="KW-0812">Transmembrane</keyword>
<organism evidence="11 12">
    <name type="scientific">Bradyrhizobium zhanjiangense</name>
    <dbReference type="NCBI Taxonomy" id="1325107"/>
    <lineage>
        <taxon>Bacteria</taxon>
        <taxon>Pseudomonadati</taxon>
        <taxon>Pseudomonadota</taxon>
        <taxon>Alphaproteobacteria</taxon>
        <taxon>Hyphomicrobiales</taxon>
        <taxon>Nitrobacteraceae</taxon>
        <taxon>Bradyrhizobium</taxon>
    </lineage>
</organism>
<feature type="transmembrane region" description="Helical" evidence="9">
    <location>
        <begin position="196"/>
        <end position="223"/>
    </location>
</feature>
<keyword evidence="6 9" id="KW-0201">Cytochrome c-type biogenesis</keyword>